<dbReference type="OrthoDB" id="415068at2759"/>
<gene>
    <name evidence="1" type="ORF">AVEN_232046_1</name>
</gene>
<evidence type="ECO:0000313" key="2">
    <source>
        <dbReference type="Proteomes" id="UP000499080"/>
    </source>
</evidence>
<comment type="caution">
    <text evidence="1">The sequence shown here is derived from an EMBL/GenBank/DDBJ whole genome shotgun (WGS) entry which is preliminary data.</text>
</comment>
<sequence length="105" mass="12104">MCTSSIWCLTTKTNLNKAQGIQIQNNKDPRIIKNEPWNIKNSVIHSDFRVEKAEDHITKLVRNLLIGILDHLNPIVRSQVLFAHNNSKLSFSYKTTKWSLPLKPP</sequence>
<reference evidence="1 2" key="1">
    <citation type="journal article" date="2019" name="Sci. Rep.">
        <title>Orb-weaving spider Araneus ventricosus genome elucidates the spidroin gene catalogue.</title>
        <authorList>
            <person name="Kono N."/>
            <person name="Nakamura H."/>
            <person name="Ohtoshi R."/>
            <person name="Moran D.A.P."/>
            <person name="Shinohara A."/>
            <person name="Yoshida Y."/>
            <person name="Fujiwara M."/>
            <person name="Mori M."/>
            <person name="Tomita M."/>
            <person name="Arakawa K."/>
        </authorList>
    </citation>
    <scope>NUCLEOTIDE SEQUENCE [LARGE SCALE GENOMIC DNA]</scope>
</reference>
<organism evidence="1 2">
    <name type="scientific">Araneus ventricosus</name>
    <name type="common">Orbweaver spider</name>
    <name type="synonym">Epeira ventricosa</name>
    <dbReference type="NCBI Taxonomy" id="182803"/>
    <lineage>
        <taxon>Eukaryota</taxon>
        <taxon>Metazoa</taxon>
        <taxon>Ecdysozoa</taxon>
        <taxon>Arthropoda</taxon>
        <taxon>Chelicerata</taxon>
        <taxon>Arachnida</taxon>
        <taxon>Araneae</taxon>
        <taxon>Araneomorphae</taxon>
        <taxon>Entelegynae</taxon>
        <taxon>Araneoidea</taxon>
        <taxon>Araneidae</taxon>
        <taxon>Araneus</taxon>
    </lineage>
</organism>
<dbReference type="AlphaFoldDB" id="A0A4Y2ELR3"/>
<name>A0A4Y2ELR3_ARAVE</name>
<protein>
    <submittedName>
        <fullName evidence="1">Uncharacterized protein</fullName>
    </submittedName>
</protein>
<dbReference type="Proteomes" id="UP000499080">
    <property type="component" value="Unassembled WGS sequence"/>
</dbReference>
<evidence type="ECO:0000313" key="1">
    <source>
        <dbReference type="EMBL" id="GBM28956.1"/>
    </source>
</evidence>
<dbReference type="EMBL" id="BGPR01000623">
    <property type="protein sequence ID" value="GBM28956.1"/>
    <property type="molecule type" value="Genomic_DNA"/>
</dbReference>
<accession>A0A4Y2ELR3</accession>
<keyword evidence="2" id="KW-1185">Reference proteome</keyword>
<proteinExistence type="predicted"/>